<dbReference type="EMBL" id="MGJN01000008">
    <property type="protein sequence ID" value="OGN07200.1"/>
    <property type="molecule type" value="Genomic_DNA"/>
</dbReference>
<keyword evidence="1 5" id="KW-0699">rRNA-binding</keyword>
<dbReference type="Gene3D" id="2.40.240.10">
    <property type="entry name" value="Ribosomal Protein L25, Chain P"/>
    <property type="match status" value="1"/>
</dbReference>
<dbReference type="NCBIfam" id="TIGR00731">
    <property type="entry name" value="bL25_bact_ctc"/>
    <property type="match status" value="1"/>
</dbReference>
<feature type="domain" description="Large ribosomal subunit protein bL25 beta" evidence="8">
    <location>
        <begin position="103"/>
        <end position="188"/>
    </location>
</feature>
<dbReference type="InterPro" id="IPR020930">
    <property type="entry name" value="Ribosomal_uL5_bac-type"/>
</dbReference>
<dbReference type="InterPro" id="IPR011035">
    <property type="entry name" value="Ribosomal_bL25/Gln-tRNA_synth"/>
</dbReference>
<evidence type="ECO:0000256" key="6">
    <source>
        <dbReference type="SAM" id="MobiDB-lite"/>
    </source>
</evidence>
<feature type="region of interest" description="Disordered" evidence="6">
    <location>
        <begin position="187"/>
        <end position="235"/>
    </location>
</feature>
<evidence type="ECO:0000256" key="4">
    <source>
        <dbReference type="ARBA" id="ARBA00023274"/>
    </source>
</evidence>
<dbReference type="GO" id="GO:0008097">
    <property type="term" value="F:5S rRNA binding"/>
    <property type="evidence" value="ECO:0007669"/>
    <property type="project" value="InterPro"/>
</dbReference>
<dbReference type="Pfam" id="PF14693">
    <property type="entry name" value="Ribosomal_TL5_C"/>
    <property type="match status" value="1"/>
</dbReference>
<dbReference type="GO" id="GO:0006412">
    <property type="term" value="P:translation"/>
    <property type="evidence" value="ECO:0007669"/>
    <property type="project" value="UniProtKB-UniRule"/>
</dbReference>
<feature type="compositionally biased region" description="Low complexity" evidence="6">
    <location>
        <begin position="220"/>
        <end position="235"/>
    </location>
</feature>
<dbReference type="Proteomes" id="UP000176834">
    <property type="component" value="Unassembled WGS sequence"/>
</dbReference>
<evidence type="ECO:0000256" key="5">
    <source>
        <dbReference type="HAMAP-Rule" id="MF_01334"/>
    </source>
</evidence>
<sequence length="235" mass="25990">MTPSQHKIELQADVRTVLGSKVRGLRRSGFIPAVLYGKGQETIVLQVPIKEFSKVLKEAGESTLVYINVNGQSYPTIIHDVAKDPVKDHVVHADFYKVSLTEKIRTKVPVIFVGESPAVKDLAGIFVRNVNELEVEALPQNLPHEISVDISFLKNFGDQILVKDIDLGKDVRIEAEQDAIIATIQEPKSQEELEAELAEPSAGVEEVEVIKKEKEEEAPAESTTEETQPQEKTAS</sequence>
<name>A0A1F8F3N3_9BACT</name>
<comment type="function">
    <text evidence="5">This is one of the proteins that binds to the 5S RNA in the ribosome where it forms part of the central protuberance.</text>
</comment>
<dbReference type="HAMAP" id="MF_01334">
    <property type="entry name" value="Ribosomal_bL25_CTC"/>
    <property type="match status" value="1"/>
</dbReference>
<comment type="similarity">
    <text evidence="5">Belongs to the bacterial ribosomal protein bL25 family. CTC subfamily.</text>
</comment>
<dbReference type="InterPro" id="IPR020057">
    <property type="entry name" value="Ribosomal_bL25_b-dom"/>
</dbReference>
<feature type="domain" description="Large ribosomal subunit protein bL25 L25" evidence="7">
    <location>
        <begin position="10"/>
        <end position="95"/>
    </location>
</feature>
<dbReference type="GO" id="GO:0003735">
    <property type="term" value="F:structural constituent of ribosome"/>
    <property type="evidence" value="ECO:0007669"/>
    <property type="project" value="InterPro"/>
</dbReference>
<keyword evidence="4 5" id="KW-0687">Ribonucleoprotein</keyword>
<dbReference type="Gene3D" id="2.170.120.20">
    <property type="entry name" value="Ribosomal protein L25, beta domain"/>
    <property type="match status" value="1"/>
</dbReference>
<dbReference type="CDD" id="cd00495">
    <property type="entry name" value="Ribosomal_L25_TL5_CTC"/>
    <property type="match status" value="1"/>
</dbReference>
<accession>A0A1F8F3N3</accession>
<dbReference type="GO" id="GO:0022625">
    <property type="term" value="C:cytosolic large ribosomal subunit"/>
    <property type="evidence" value="ECO:0007669"/>
    <property type="project" value="TreeGrafter"/>
</dbReference>
<organism evidence="9 10">
    <name type="scientific">Candidatus Yanofskybacteria bacterium RIFCSPHIGHO2_02_FULL_38_22b</name>
    <dbReference type="NCBI Taxonomy" id="1802673"/>
    <lineage>
        <taxon>Bacteria</taxon>
        <taxon>Candidatus Yanofskyibacteriota</taxon>
    </lineage>
</organism>
<comment type="caution">
    <text evidence="9">The sequence shown here is derived from an EMBL/GenBank/DDBJ whole genome shotgun (WGS) entry which is preliminary data.</text>
</comment>
<dbReference type="Pfam" id="PF01386">
    <property type="entry name" value="Ribosomal_L25p"/>
    <property type="match status" value="1"/>
</dbReference>
<feature type="compositionally biased region" description="Basic and acidic residues" evidence="6">
    <location>
        <begin position="208"/>
        <end position="217"/>
    </location>
</feature>
<reference evidence="9 10" key="1">
    <citation type="journal article" date="2016" name="Nat. Commun.">
        <title>Thousands of microbial genomes shed light on interconnected biogeochemical processes in an aquifer system.</title>
        <authorList>
            <person name="Anantharaman K."/>
            <person name="Brown C.T."/>
            <person name="Hug L.A."/>
            <person name="Sharon I."/>
            <person name="Castelle C.J."/>
            <person name="Probst A.J."/>
            <person name="Thomas B.C."/>
            <person name="Singh A."/>
            <person name="Wilkins M.J."/>
            <person name="Karaoz U."/>
            <person name="Brodie E.L."/>
            <person name="Williams K.H."/>
            <person name="Hubbard S.S."/>
            <person name="Banfield J.F."/>
        </authorList>
    </citation>
    <scope>NUCLEOTIDE SEQUENCE [LARGE SCALE GENOMIC DNA]</scope>
</reference>
<dbReference type="PANTHER" id="PTHR33284:SF1">
    <property type="entry name" value="RIBOSOMAL PROTEIN L25_GLN-TRNA SYNTHETASE, ANTI-CODON-BINDING DOMAIN-CONTAINING PROTEIN"/>
    <property type="match status" value="1"/>
</dbReference>
<keyword evidence="3 5" id="KW-0689">Ribosomal protein</keyword>
<evidence type="ECO:0000313" key="10">
    <source>
        <dbReference type="Proteomes" id="UP000176834"/>
    </source>
</evidence>
<evidence type="ECO:0000256" key="1">
    <source>
        <dbReference type="ARBA" id="ARBA00022730"/>
    </source>
</evidence>
<dbReference type="InterPro" id="IPR037121">
    <property type="entry name" value="Ribosomal_bL25_C"/>
</dbReference>
<dbReference type="PANTHER" id="PTHR33284">
    <property type="entry name" value="RIBOSOMAL PROTEIN L25/GLN-TRNA SYNTHETASE, ANTI-CODON-BINDING DOMAIN-CONTAINING PROTEIN"/>
    <property type="match status" value="1"/>
</dbReference>
<dbReference type="InterPro" id="IPR001021">
    <property type="entry name" value="Ribosomal_bL25_long"/>
</dbReference>
<evidence type="ECO:0000259" key="8">
    <source>
        <dbReference type="Pfam" id="PF14693"/>
    </source>
</evidence>
<dbReference type="SUPFAM" id="SSF50715">
    <property type="entry name" value="Ribosomal protein L25-like"/>
    <property type="match status" value="1"/>
</dbReference>
<evidence type="ECO:0000313" key="9">
    <source>
        <dbReference type="EMBL" id="OGN07200.1"/>
    </source>
</evidence>
<comment type="subunit">
    <text evidence="5">Part of the 50S ribosomal subunit; part of the 5S rRNA/L5/L18/L25 subcomplex. Contacts the 5S rRNA. Binds to the 5S rRNA independently of L5 and L18.</text>
</comment>
<proteinExistence type="inferred from homology"/>
<evidence type="ECO:0000256" key="2">
    <source>
        <dbReference type="ARBA" id="ARBA00022884"/>
    </source>
</evidence>
<dbReference type="InterPro" id="IPR029751">
    <property type="entry name" value="Ribosomal_L25_dom"/>
</dbReference>
<dbReference type="InterPro" id="IPR020056">
    <property type="entry name" value="Rbsml_bL25/Gln-tRNA_synth_N"/>
</dbReference>
<gene>
    <name evidence="5" type="primary">rplY</name>
    <name evidence="5" type="synonym">ctc</name>
    <name evidence="9" type="ORF">A3B86_03110</name>
</gene>
<keyword evidence="2 5" id="KW-0694">RNA-binding</keyword>
<protein>
    <recommendedName>
        <fullName evidence="5">Large ribosomal subunit protein bL25</fullName>
    </recommendedName>
    <alternativeName>
        <fullName evidence="5">General stress protein CTC</fullName>
    </alternativeName>
</protein>
<dbReference type="AlphaFoldDB" id="A0A1F8F3N3"/>
<evidence type="ECO:0000259" key="7">
    <source>
        <dbReference type="Pfam" id="PF01386"/>
    </source>
</evidence>
<evidence type="ECO:0000256" key="3">
    <source>
        <dbReference type="ARBA" id="ARBA00022980"/>
    </source>
</evidence>